<dbReference type="InterPro" id="IPR038770">
    <property type="entry name" value="Na+/solute_symporter_sf"/>
</dbReference>
<keyword evidence="6 7" id="KW-0472">Membrane</keyword>
<feature type="transmembrane region" description="Helical" evidence="7">
    <location>
        <begin position="201"/>
        <end position="223"/>
    </location>
</feature>
<name>A0A4S4B181_9RHOO</name>
<keyword evidence="5" id="KW-0406">Ion transport</keyword>
<evidence type="ECO:0000256" key="6">
    <source>
        <dbReference type="ARBA" id="ARBA00023136"/>
    </source>
</evidence>
<dbReference type="InterPro" id="IPR006153">
    <property type="entry name" value="Cation/H_exchanger_TM"/>
</dbReference>
<dbReference type="Pfam" id="PF00582">
    <property type="entry name" value="Usp"/>
    <property type="match status" value="1"/>
</dbReference>
<evidence type="ECO:0000313" key="10">
    <source>
        <dbReference type="EMBL" id="THF65404.1"/>
    </source>
</evidence>
<feature type="domain" description="UspA" evidence="8">
    <location>
        <begin position="436"/>
        <end position="554"/>
    </location>
</feature>
<evidence type="ECO:0000256" key="5">
    <source>
        <dbReference type="ARBA" id="ARBA00023065"/>
    </source>
</evidence>
<evidence type="ECO:0000256" key="3">
    <source>
        <dbReference type="ARBA" id="ARBA00022692"/>
    </source>
</evidence>
<feature type="transmembrane region" description="Helical" evidence="7">
    <location>
        <begin position="258"/>
        <end position="275"/>
    </location>
</feature>
<evidence type="ECO:0000256" key="7">
    <source>
        <dbReference type="SAM" id="Phobius"/>
    </source>
</evidence>
<feature type="transmembrane region" description="Helical" evidence="7">
    <location>
        <begin position="101"/>
        <end position="122"/>
    </location>
</feature>
<keyword evidence="3 7" id="KW-0812">Transmembrane</keyword>
<dbReference type="PANTHER" id="PTHR32468">
    <property type="entry name" value="CATION/H + ANTIPORTER"/>
    <property type="match status" value="1"/>
</dbReference>
<accession>A0A4S4B181</accession>
<dbReference type="Gene3D" id="1.20.1530.20">
    <property type="match status" value="1"/>
</dbReference>
<keyword evidence="4 7" id="KW-1133">Transmembrane helix</keyword>
<keyword evidence="11" id="KW-1185">Reference proteome</keyword>
<comment type="caution">
    <text evidence="10">The sequence shown here is derived from an EMBL/GenBank/DDBJ whole genome shotgun (WGS) entry which is preliminary data.</text>
</comment>
<dbReference type="OrthoDB" id="9793589at2"/>
<feature type="transmembrane region" description="Helical" evidence="7">
    <location>
        <begin position="34"/>
        <end position="54"/>
    </location>
</feature>
<evidence type="ECO:0000256" key="2">
    <source>
        <dbReference type="ARBA" id="ARBA00022448"/>
    </source>
</evidence>
<dbReference type="Gene3D" id="3.40.50.620">
    <property type="entry name" value="HUPs"/>
    <property type="match status" value="2"/>
</dbReference>
<dbReference type="GO" id="GO:1902600">
    <property type="term" value="P:proton transmembrane transport"/>
    <property type="evidence" value="ECO:0007669"/>
    <property type="project" value="InterPro"/>
</dbReference>
<feature type="transmembrane region" description="Helical" evidence="7">
    <location>
        <begin position="287"/>
        <end position="306"/>
    </location>
</feature>
<evidence type="ECO:0000256" key="1">
    <source>
        <dbReference type="ARBA" id="ARBA00004141"/>
    </source>
</evidence>
<dbReference type="EMBL" id="SSOD01000001">
    <property type="protein sequence ID" value="THF65404.1"/>
    <property type="molecule type" value="Genomic_DNA"/>
</dbReference>
<feature type="transmembrane region" description="Helical" evidence="7">
    <location>
        <begin position="6"/>
        <end position="27"/>
    </location>
</feature>
<keyword evidence="2" id="KW-0813">Transport</keyword>
<comment type="subcellular location">
    <subcellularLocation>
        <location evidence="1">Membrane</location>
        <topology evidence="1">Multi-pass membrane protein</topology>
    </subcellularLocation>
</comment>
<feature type="transmembrane region" description="Helical" evidence="7">
    <location>
        <begin position="169"/>
        <end position="195"/>
    </location>
</feature>
<protein>
    <submittedName>
        <fullName evidence="10">Cation/H(+) antiporter</fullName>
    </submittedName>
</protein>
<feature type="transmembrane region" description="Helical" evidence="7">
    <location>
        <begin position="69"/>
        <end position="89"/>
    </location>
</feature>
<dbReference type="PANTHER" id="PTHR32468:SF0">
    <property type="entry name" value="K(+)_H(+) ANTIPORTER 1"/>
    <property type="match status" value="1"/>
</dbReference>
<organism evidence="10 11">
    <name type="scientific">Pseudothauera rhizosphaerae</name>
    <dbReference type="NCBI Taxonomy" id="2565932"/>
    <lineage>
        <taxon>Bacteria</taxon>
        <taxon>Pseudomonadati</taxon>
        <taxon>Pseudomonadota</taxon>
        <taxon>Betaproteobacteria</taxon>
        <taxon>Rhodocyclales</taxon>
        <taxon>Zoogloeaceae</taxon>
        <taxon>Pseudothauera</taxon>
    </lineage>
</organism>
<evidence type="ECO:0000259" key="9">
    <source>
        <dbReference type="Pfam" id="PF00999"/>
    </source>
</evidence>
<feature type="transmembrane region" description="Helical" evidence="7">
    <location>
        <begin position="134"/>
        <end position="157"/>
    </location>
</feature>
<reference evidence="10 11" key="1">
    <citation type="submission" date="2019-04" db="EMBL/GenBank/DDBJ databases">
        <title>Azoarcus rhizosphaerae sp. nov. isolated from rhizosphere of Ficus religiosa.</title>
        <authorList>
            <person name="Lin S.-Y."/>
            <person name="Hameed A."/>
            <person name="Hsu Y.-H."/>
            <person name="Young C.-C."/>
        </authorList>
    </citation>
    <scope>NUCLEOTIDE SEQUENCE [LARGE SCALE GENOMIC DNA]</scope>
    <source>
        <strain evidence="10 11">CC-YHH848</strain>
    </source>
</reference>
<sequence>MEFNPLTLLLLQIAAVLLVSRSLGVVTQWIGQPLVIAEVLAGIVLGPSLLGWLWPEAMATLFPQQSMPALRMLSQVGLVLFMFLVGLEFDPRLLQGRARASVIISHSSIVVPFALGAVAGWWLYDAYAAEGVSYVSFVLFLGVAMSVTAFPVLARILSERNLLGSRVGALTMTCAAVDDVTAWCLLAFVVAVARAHGLEQALWTTVLALAYIALMLKVVRPFLGRLGMRVASREGLTSTVVALILLLLIASSTITEMIGIHALFGAFLFGAILPKEGRLAEMLAEKLEAVAVVLLLPLFFAYSGLRTEIGLLQTPAEWLVALGLIGVASLGKFGGSTLAARLTGMRWREASALGILMNTRGLMELIVLNIGLDLGVISPTVFTMLVVMALVTTFTTTPVLALVYPDRELARDRLAAPPETEVAGAAPFTAMVSLSHSDRGPGLALLAGALAAQRQARVYALHLRLPSDRPSAVLRDEQDADEGPLGAFLRQAGELALAVKPLSFVSAEPATDICRTARAKQASLVLLGAHKPLLLEGSFGGTVSEVLEQAPGTVGVLIDHGLTKIERVLVACAGSTADVEALRLAARIGAAPGVRITTLCVAPPGGGKNAEPCPACAAVPEVAAGMRTVEHASPAAAVLDEVRRGYDLVILGMHEDWGLSGSRFGFRRRTLAESPASILAVHSAEAGQISAGRSA</sequence>
<dbReference type="SUPFAM" id="SSF52402">
    <property type="entry name" value="Adenine nucleotide alpha hydrolases-like"/>
    <property type="match status" value="2"/>
</dbReference>
<feature type="transmembrane region" description="Helical" evidence="7">
    <location>
        <begin position="318"/>
        <end position="340"/>
    </location>
</feature>
<dbReference type="GO" id="GO:0015297">
    <property type="term" value="F:antiporter activity"/>
    <property type="evidence" value="ECO:0007669"/>
    <property type="project" value="InterPro"/>
</dbReference>
<proteinExistence type="predicted"/>
<evidence type="ECO:0000313" key="11">
    <source>
        <dbReference type="Proteomes" id="UP000307956"/>
    </source>
</evidence>
<dbReference type="AlphaFoldDB" id="A0A4S4B181"/>
<dbReference type="Proteomes" id="UP000307956">
    <property type="component" value="Unassembled WGS sequence"/>
</dbReference>
<evidence type="ECO:0000259" key="8">
    <source>
        <dbReference type="Pfam" id="PF00582"/>
    </source>
</evidence>
<feature type="transmembrane region" description="Helical" evidence="7">
    <location>
        <begin position="235"/>
        <end position="252"/>
    </location>
</feature>
<evidence type="ECO:0000256" key="4">
    <source>
        <dbReference type="ARBA" id="ARBA00022989"/>
    </source>
</evidence>
<dbReference type="InterPro" id="IPR050794">
    <property type="entry name" value="CPA2_transporter"/>
</dbReference>
<dbReference type="Pfam" id="PF00999">
    <property type="entry name" value="Na_H_Exchanger"/>
    <property type="match status" value="1"/>
</dbReference>
<dbReference type="GO" id="GO:0016020">
    <property type="term" value="C:membrane"/>
    <property type="evidence" value="ECO:0007669"/>
    <property type="project" value="UniProtKB-SubCell"/>
</dbReference>
<gene>
    <name evidence="10" type="ORF">E6O51_01590</name>
</gene>
<feature type="domain" description="Cation/H+ exchanger transmembrane" evidence="9">
    <location>
        <begin position="22"/>
        <end position="400"/>
    </location>
</feature>
<dbReference type="InterPro" id="IPR006016">
    <property type="entry name" value="UspA"/>
</dbReference>
<dbReference type="InterPro" id="IPR014729">
    <property type="entry name" value="Rossmann-like_a/b/a_fold"/>
</dbReference>